<evidence type="ECO:0000313" key="2">
    <source>
        <dbReference type="Proteomes" id="UP001473302"/>
    </source>
</evidence>
<protein>
    <submittedName>
        <fullName evidence="1">Uncharacterized protein</fullName>
    </submittedName>
</protein>
<accession>A0ABP9ZBD2</accession>
<organism evidence="1 2">
    <name type="scientific">Mucor flavus</name>
    <dbReference type="NCBI Taxonomy" id="439312"/>
    <lineage>
        <taxon>Eukaryota</taxon>
        <taxon>Fungi</taxon>
        <taxon>Fungi incertae sedis</taxon>
        <taxon>Mucoromycota</taxon>
        <taxon>Mucoromycotina</taxon>
        <taxon>Mucoromycetes</taxon>
        <taxon>Mucorales</taxon>
        <taxon>Mucorineae</taxon>
        <taxon>Mucoraceae</taxon>
        <taxon>Mucor</taxon>
    </lineage>
</organism>
<gene>
    <name evidence="1" type="ORF">MFLAVUS_009975</name>
</gene>
<dbReference type="Proteomes" id="UP001473302">
    <property type="component" value="Unassembled WGS sequence"/>
</dbReference>
<proteinExistence type="predicted"/>
<dbReference type="EMBL" id="BAABUK010000032">
    <property type="protein sequence ID" value="GAA5816446.1"/>
    <property type="molecule type" value="Genomic_DNA"/>
</dbReference>
<name>A0ABP9ZBD2_9FUNG</name>
<comment type="caution">
    <text evidence="1">The sequence shown here is derived from an EMBL/GenBank/DDBJ whole genome shotgun (WGS) entry which is preliminary data.</text>
</comment>
<keyword evidence="2" id="KW-1185">Reference proteome</keyword>
<reference evidence="1 2" key="1">
    <citation type="submission" date="2024-04" db="EMBL/GenBank/DDBJ databases">
        <title>genome sequences of Mucor flavus KT1a and Helicostylum pulchrum KT1b strains isolated from the surface of a dry-aged beef.</title>
        <authorList>
            <person name="Toyotome T."/>
            <person name="Hosono M."/>
            <person name="Torimaru M."/>
            <person name="Fukuda K."/>
            <person name="Mikami N."/>
        </authorList>
    </citation>
    <scope>NUCLEOTIDE SEQUENCE [LARGE SCALE GENOMIC DNA]</scope>
    <source>
        <strain evidence="1 2">KT1a</strain>
    </source>
</reference>
<sequence length="72" mass="8446">MRLTEFCVYPGKRTRRLPTDECQEKYSQEALEHGFTSKIDLFCTLCQGTRTFSVYYKCYECSNFYSGIGSEK</sequence>
<evidence type="ECO:0000313" key="1">
    <source>
        <dbReference type="EMBL" id="GAA5816446.1"/>
    </source>
</evidence>